<evidence type="ECO:0000256" key="1">
    <source>
        <dbReference type="SAM" id="Phobius"/>
    </source>
</evidence>
<dbReference type="InterPro" id="IPR044243">
    <property type="entry name" value="FLU"/>
</dbReference>
<dbReference type="Proteomes" id="UP001489004">
    <property type="component" value="Unassembled WGS sequence"/>
</dbReference>
<keyword evidence="3" id="KW-1185">Reference proteome</keyword>
<comment type="caution">
    <text evidence="2">The sequence shown here is derived from an EMBL/GenBank/DDBJ whole genome shotgun (WGS) entry which is preliminary data.</text>
</comment>
<reference evidence="2 3" key="1">
    <citation type="journal article" date="2024" name="Nat. Commun.">
        <title>Phylogenomics reveals the evolutionary origins of lichenization in chlorophyte algae.</title>
        <authorList>
            <person name="Puginier C."/>
            <person name="Libourel C."/>
            <person name="Otte J."/>
            <person name="Skaloud P."/>
            <person name="Haon M."/>
            <person name="Grisel S."/>
            <person name="Petersen M."/>
            <person name="Berrin J.G."/>
            <person name="Delaux P.M."/>
            <person name="Dal Grande F."/>
            <person name="Keller J."/>
        </authorList>
    </citation>
    <scope>NUCLEOTIDE SEQUENCE [LARGE SCALE GENOMIC DNA]</scope>
    <source>
        <strain evidence="2 3">SAG 2043</strain>
    </source>
</reference>
<evidence type="ECO:0000313" key="2">
    <source>
        <dbReference type="EMBL" id="KAK9829474.1"/>
    </source>
</evidence>
<feature type="transmembrane region" description="Helical" evidence="1">
    <location>
        <begin position="82"/>
        <end position="103"/>
    </location>
</feature>
<evidence type="ECO:0000313" key="3">
    <source>
        <dbReference type="Proteomes" id="UP001489004"/>
    </source>
</evidence>
<keyword evidence="1" id="KW-0472">Membrane</keyword>
<dbReference type="EMBL" id="JALJOR010000001">
    <property type="protein sequence ID" value="KAK9829474.1"/>
    <property type="molecule type" value="Genomic_DNA"/>
</dbReference>
<name>A0AAW1R764_9CHLO</name>
<keyword evidence="1" id="KW-0812">Transmembrane</keyword>
<organism evidence="2 3">
    <name type="scientific">[Myrmecia] bisecta</name>
    <dbReference type="NCBI Taxonomy" id="41462"/>
    <lineage>
        <taxon>Eukaryota</taxon>
        <taxon>Viridiplantae</taxon>
        <taxon>Chlorophyta</taxon>
        <taxon>core chlorophytes</taxon>
        <taxon>Trebouxiophyceae</taxon>
        <taxon>Trebouxiales</taxon>
        <taxon>Trebouxiaceae</taxon>
        <taxon>Myrmecia</taxon>
    </lineage>
</organism>
<protein>
    <submittedName>
        <fullName evidence="2">Uncharacterized protein</fullName>
    </submittedName>
</protein>
<accession>A0AAW1R764</accession>
<dbReference type="GO" id="GO:0015995">
    <property type="term" value="P:chlorophyll biosynthetic process"/>
    <property type="evidence" value="ECO:0007669"/>
    <property type="project" value="InterPro"/>
</dbReference>
<proteinExistence type="predicted"/>
<dbReference type="AlphaFoldDB" id="A0AAW1R764"/>
<sequence length="307" mass="33649">MPRRCAGVKVQIPKCLVQDVAPVRHSWPCISLHRRSHRRCRHRQLVIFNGWLPGRSAQLQVGVAPAPQVQQPSLKPNAPGTLFLLVFIQAIALVGAFVTGMLARKRRLELEGLNKQLRMINTELRRRRADEDAVVCSTDPEVEALKAYRTALQQSLEAPSAAHPIESYGSDNLSLAQARQTISKKLREGKSSLADGNGSAALAVLQDADELAREVQDVRAQRAVVRAAAKAYVLMGNPQASLDALQQSIELSKELGETQGDADVLGEIADVYADMGDLERAGEYYDKCFLAIQNEAPSTMSQSSWDC</sequence>
<dbReference type="PANTHER" id="PTHR47310:SF2">
    <property type="entry name" value="PROTEIN FLUORESCENT IN BLUE LIGHT, CHLOROPLASTIC"/>
    <property type="match status" value="1"/>
</dbReference>
<dbReference type="SUPFAM" id="SSF48452">
    <property type="entry name" value="TPR-like"/>
    <property type="match status" value="1"/>
</dbReference>
<gene>
    <name evidence="2" type="ORF">WJX72_006078</name>
</gene>
<keyword evidence="1" id="KW-1133">Transmembrane helix</keyword>
<dbReference type="Gene3D" id="1.25.40.10">
    <property type="entry name" value="Tetratricopeptide repeat domain"/>
    <property type="match status" value="1"/>
</dbReference>
<dbReference type="InterPro" id="IPR011990">
    <property type="entry name" value="TPR-like_helical_dom_sf"/>
</dbReference>
<dbReference type="PANTHER" id="PTHR47310">
    <property type="entry name" value="PROTEIN FLUORESCENT IN BLUE LIGHT, CHLOROPLASTIC"/>
    <property type="match status" value="1"/>
</dbReference>